<gene>
    <name evidence="2" type="ORF">DAMNIGENAA_34720</name>
</gene>
<dbReference type="AlphaFoldDB" id="A0A9W6FWB3"/>
<dbReference type="EMBL" id="BSDR01000001">
    <property type="protein sequence ID" value="GLI36039.1"/>
    <property type="molecule type" value="Genomic_DNA"/>
</dbReference>
<organism evidence="2 3">
    <name type="scientific">Desulforhabdus amnigena</name>
    <dbReference type="NCBI Taxonomy" id="40218"/>
    <lineage>
        <taxon>Bacteria</taxon>
        <taxon>Pseudomonadati</taxon>
        <taxon>Thermodesulfobacteriota</taxon>
        <taxon>Syntrophobacteria</taxon>
        <taxon>Syntrophobacterales</taxon>
        <taxon>Syntrophobacteraceae</taxon>
        <taxon>Desulforhabdus</taxon>
    </lineage>
</organism>
<evidence type="ECO:0000313" key="2">
    <source>
        <dbReference type="EMBL" id="GLI36039.1"/>
    </source>
</evidence>
<evidence type="ECO:0000256" key="1">
    <source>
        <dbReference type="SAM" id="Phobius"/>
    </source>
</evidence>
<sequence>MNPDTPYATQDIAVAMLEKKARNWDRWVTLSIVFLLILPLPFVRFEAWPQGTIVFERIIMPWSRFQICYVDYVHKEPVVEEYRFTWKGELLPRNISLPLFARSHAVDPPLLKWQNNPDIVLKDIFYEGDFLQIKTFWRPILLWPFAMGFQIRSYR</sequence>
<feature type="transmembrane region" description="Helical" evidence="1">
    <location>
        <begin position="26"/>
        <end position="43"/>
    </location>
</feature>
<evidence type="ECO:0000313" key="3">
    <source>
        <dbReference type="Proteomes" id="UP001144372"/>
    </source>
</evidence>
<keyword evidence="1" id="KW-1133">Transmembrane helix</keyword>
<keyword evidence="1" id="KW-0472">Membrane</keyword>
<name>A0A9W6FWB3_9BACT</name>
<dbReference type="Proteomes" id="UP001144372">
    <property type="component" value="Unassembled WGS sequence"/>
</dbReference>
<accession>A0A9W6FWB3</accession>
<reference evidence="2" key="1">
    <citation type="submission" date="2022-12" db="EMBL/GenBank/DDBJ databases">
        <title>Reference genome sequencing for broad-spectrum identification of bacterial and archaeal isolates by mass spectrometry.</title>
        <authorList>
            <person name="Sekiguchi Y."/>
            <person name="Tourlousse D.M."/>
        </authorList>
    </citation>
    <scope>NUCLEOTIDE SEQUENCE</scope>
    <source>
        <strain evidence="2">ASRB1</strain>
    </source>
</reference>
<protein>
    <submittedName>
        <fullName evidence="2">Uncharacterized protein</fullName>
    </submittedName>
</protein>
<keyword evidence="1" id="KW-0812">Transmembrane</keyword>
<proteinExistence type="predicted"/>
<comment type="caution">
    <text evidence="2">The sequence shown here is derived from an EMBL/GenBank/DDBJ whole genome shotgun (WGS) entry which is preliminary data.</text>
</comment>
<keyword evidence="3" id="KW-1185">Reference proteome</keyword>